<feature type="domain" description="TMEM62 Ig-like" evidence="2">
    <location>
        <begin position="68"/>
        <end position="151"/>
    </location>
</feature>
<evidence type="ECO:0000256" key="1">
    <source>
        <dbReference type="SAM" id="Phobius"/>
    </source>
</evidence>
<dbReference type="EMBL" id="LUCM01001534">
    <property type="protein sequence ID" value="KAA0198733.1"/>
    <property type="molecule type" value="Genomic_DNA"/>
</dbReference>
<dbReference type="InterPro" id="IPR056229">
    <property type="entry name" value="Ig_TMM62"/>
</dbReference>
<dbReference type="Proteomes" id="UP000728185">
    <property type="component" value="Unassembled WGS sequence"/>
</dbReference>
<dbReference type="AlphaFoldDB" id="A0A8E0VKK7"/>
<sequence>MDYRFPRSDDKTHGSVWPVVLVTNPKDANFLMPEKEPVNRINQSDHIRNCCFVNGQSAFFIVICSRHIFGSSVSVLVWSNSTVVNVSLWIDDIYMGQAKQASSTLTSDGSSPLYILPWDPSKLLGSSTLRVEVIDSAGNRRSVVQPISLEGIPRRQFSHLSQWVLRSHFPANVSILSITGGILCIVFYMSWLFVFMGLVIPRCFGCSWLRELKQLLPLFYCFPLILSDIRSF</sequence>
<dbReference type="PANTHER" id="PTHR14795:SF0">
    <property type="entry name" value="TRANSMEMBRANE PROTEIN 62"/>
    <property type="match status" value="1"/>
</dbReference>
<protein>
    <recommendedName>
        <fullName evidence="2">TMEM62 Ig-like domain-containing protein</fullName>
    </recommendedName>
</protein>
<reference evidence="3" key="1">
    <citation type="submission" date="2019-05" db="EMBL/GenBank/DDBJ databases">
        <title>Annotation for the trematode Fasciolopsis buski.</title>
        <authorList>
            <person name="Choi Y.-J."/>
        </authorList>
    </citation>
    <scope>NUCLEOTIDE SEQUENCE</scope>
    <source>
        <strain evidence="3">HT</strain>
        <tissue evidence="3">Whole worm</tissue>
    </source>
</reference>
<evidence type="ECO:0000313" key="3">
    <source>
        <dbReference type="EMBL" id="KAA0198733.1"/>
    </source>
</evidence>
<comment type="caution">
    <text evidence="3">The sequence shown here is derived from an EMBL/GenBank/DDBJ whole genome shotgun (WGS) entry which is preliminary data.</text>
</comment>
<dbReference type="OrthoDB" id="27234at2759"/>
<name>A0A8E0VKK7_9TREM</name>
<keyword evidence="1" id="KW-0812">Transmembrane</keyword>
<dbReference type="Pfam" id="PF24384">
    <property type="entry name" value="Ig_TMM62"/>
    <property type="match status" value="1"/>
</dbReference>
<gene>
    <name evidence="3" type="ORF">FBUS_07006</name>
</gene>
<evidence type="ECO:0000313" key="4">
    <source>
        <dbReference type="Proteomes" id="UP000728185"/>
    </source>
</evidence>
<keyword evidence="1" id="KW-0472">Membrane</keyword>
<keyword evidence="1" id="KW-1133">Transmembrane helix</keyword>
<dbReference type="PANTHER" id="PTHR14795">
    <property type="entry name" value="HELICASE RELATED"/>
    <property type="match status" value="1"/>
</dbReference>
<keyword evidence="4" id="KW-1185">Reference proteome</keyword>
<organism evidence="3 4">
    <name type="scientific">Fasciolopsis buskii</name>
    <dbReference type="NCBI Taxonomy" id="27845"/>
    <lineage>
        <taxon>Eukaryota</taxon>
        <taxon>Metazoa</taxon>
        <taxon>Spiralia</taxon>
        <taxon>Lophotrochozoa</taxon>
        <taxon>Platyhelminthes</taxon>
        <taxon>Trematoda</taxon>
        <taxon>Digenea</taxon>
        <taxon>Plagiorchiida</taxon>
        <taxon>Echinostomata</taxon>
        <taxon>Echinostomatoidea</taxon>
        <taxon>Fasciolidae</taxon>
        <taxon>Fasciolopsis</taxon>
    </lineage>
</organism>
<feature type="transmembrane region" description="Helical" evidence="1">
    <location>
        <begin position="175"/>
        <end position="200"/>
    </location>
</feature>
<accession>A0A8E0VKK7</accession>
<evidence type="ECO:0000259" key="2">
    <source>
        <dbReference type="Pfam" id="PF24384"/>
    </source>
</evidence>
<proteinExistence type="predicted"/>